<dbReference type="SUPFAM" id="SSF48647">
    <property type="entry name" value="Fungal elicitin"/>
    <property type="match status" value="1"/>
</dbReference>
<dbReference type="OrthoDB" id="73028at2759"/>
<proteinExistence type="predicted"/>
<dbReference type="VEuPathDB" id="FungiDB:SPRG_01947"/>
<evidence type="ECO:0008006" key="3">
    <source>
        <dbReference type="Google" id="ProtNLM"/>
    </source>
</evidence>
<dbReference type="Proteomes" id="UP000030745">
    <property type="component" value="Unassembled WGS sequence"/>
</dbReference>
<reference evidence="1 2" key="1">
    <citation type="journal article" date="2013" name="PLoS Genet.">
        <title>Distinctive expansion of potential virulence genes in the genome of the oomycete fish pathogen Saprolegnia parasitica.</title>
        <authorList>
            <person name="Jiang R.H."/>
            <person name="de Bruijn I."/>
            <person name="Haas B.J."/>
            <person name="Belmonte R."/>
            <person name="Lobach L."/>
            <person name="Christie J."/>
            <person name="van den Ackerveken G."/>
            <person name="Bottin A."/>
            <person name="Bulone V."/>
            <person name="Diaz-Moreno S.M."/>
            <person name="Dumas B."/>
            <person name="Fan L."/>
            <person name="Gaulin E."/>
            <person name="Govers F."/>
            <person name="Grenville-Briggs L.J."/>
            <person name="Horner N.R."/>
            <person name="Levin J.Z."/>
            <person name="Mammella M."/>
            <person name="Meijer H.J."/>
            <person name="Morris P."/>
            <person name="Nusbaum C."/>
            <person name="Oome S."/>
            <person name="Phillips A.J."/>
            <person name="van Rooyen D."/>
            <person name="Rzeszutek E."/>
            <person name="Saraiva M."/>
            <person name="Secombes C.J."/>
            <person name="Seidl M.F."/>
            <person name="Snel B."/>
            <person name="Stassen J.H."/>
            <person name="Sykes S."/>
            <person name="Tripathy S."/>
            <person name="van den Berg H."/>
            <person name="Vega-Arreguin J.C."/>
            <person name="Wawra S."/>
            <person name="Young S.K."/>
            <person name="Zeng Q."/>
            <person name="Dieguez-Uribeondo J."/>
            <person name="Russ C."/>
            <person name="Tyler B.M."/>
            <person name="van West P."/>
        </authorList>
    </citation>
    <scope>NUCLEOTIDE SEQUENCE [LARGE SCALE GENOMIC DNA]</scope>
    <source>
        <strain evidence="1 2">CBS 223.65</strain>
    </source>
</reference>
<name>A0A067CV60_SAPPC</name>
<keyword evidence="2" id="KW-1185">Reference proteome</keyword>
<dbReference type="GeneID" id="24124522"/>
<gene>
    <name evidence="1" type="ORF">SPRG_01947</name>
</gene>
<dbReference type="EMBL" id="KK583193">
    <property type="protein sequence ID" value="KDO33135.1"/>
    <property type="molecule type" value="Genomic_DNA"/>
</dbReference>
<protein>
    <recommendedName>
        <fullName evidence="3">SPARK domain-containing protein</fullName>
    </recommendedName>
</protein>
<dbReference type="InterPro" id="IPR036470">
    <property type="entry name" value="Elicitin_sf"/>
</dbReference>
<dbReference type="OMA" id="CVANIDD"/>
<dbReference type="KEGG" id="spar:SPRG_01947"/>
<sequence length="260" mass="27649">MRLCVVLRDYPFLFRADWSHIWKGVDDATPLVLLVLPSLVAAAPCSTQDMFAVVGVAMQPAWANCTDALGQPVSTLSELVQFKTSGQLTQLCAAPTCVANIDDVYKNMPNCVTPDGLNLHDATERTSQIICGTLPASLTTNDGSACSSVDRTLVSFLMGQKPVPSACLEALGGNATTLTAILPSTHANRVCSVPACTAFIKATYKQLPQCILPDGSKPKELIEAALTTVCHTNPQSVAHQRPVFLSVTVLLALLQWLALA</sequence>
<dbReference type="AlphaFoldDB" id="A0A067CV60"/>
<dbReference type="GO" id="GO:0005576">
    <property type="term" value="C:extracellular region"/>
    <property type="evidence" value="ECO:0007669"/>
    <property type="project" value="InterPro"/>
</dbReference>
<dbReference type="RefSeq" id="XP_012195900.1">
    <property type="nucleotide sequence ID" value="XM_012340510.1"/>
</dbReference>
<organism evidence="1 2">
    <name type="scientific">Saprolegnia parasitica (strain CBS 223.65)</name>
    <dbReference type="NCBI Taxonomy" id="695850"/>
    <lineage>
        <taxon>Eukaryota</taxon>
        <taxon>Sar</taxon>
        <taxon>Stramenopiles</taxon>
        <taxon>Oomycota</taxon>
        <taxon>Saprolegniomycetes</taxon>
        <taxon>Saprolegniales</taxon>
        <taxon>Saprolegniaceae</taxon>
        <taxon>Saprolegnia</taxon>
    </lineage>
</organism>
<accession>A0A067CV60</accession>
<evidence type="ECO:0000313" key="1">
    <source>
        <dbReference type="EMBL" id="KDO33135.1"/>
    </source>
</evidence>
<dbReference type="Gene3D" id="1.10.239.10">
    <property type="entry name" value="Elicitin domain"/>
    <property type="match status" value="1"/>
</dbReference>
<evidence type="ECO:0000313" key="2">
    <source>
        <dbReference type="Proteomes" id="UP000030745"/>
    </source>
</evidence>